<reference evidence="3 4" key="1">
    <citation type="submission" date="2017-12" db="EMBL/GenBank/DDBJ databases">
        <title>The draft genome sequence of Brumimicrobium saltpan LHR20.</title>
        <authorList>
            <person name="Do Z.-J."/>
            <person name="Luo H.-R."/>
        </authorList>
    </citation>
    <scope>NUCLEOTIDE SEQUENCE [LARGE SCALE GENOMIC DNA]</scope>
    <source>
        <strain evidence="3 4">LHR20</strain>
    </source>
</reference>
<dbReference type="PANTHER" id="PTHR47245:SF2">
    <property type="entry name" value="PEPTIDYL-PROLYL CIS-TRANS ISOMERASE HP_0175-RELATED"/>
    <property type="match status" value="1"/>
</dbReference>
<dbReference type="PANTHER" id="PTHR47245">
    <property type="entry name" value="PEPTIDYLPROLYL ISOMERASE"/>
    <property type="match status" value="1"/>
</dbReference>
<sequence length="462" mass="53981">MVYPFETAAYETNIGEVSMPVRTNFGYHIVKVFDKREARGTITTAHIMVVTNDNPSRSDEENAKKKINEIYEKLKNGESFDKLARLYSDDPGSKSKGGELPAFGSGTNQRMVTEFEDAAFALDENGDFSKPFKTAYGYHIVKRLDYQPLGTKEELLPSIKQKINRGNRAEATQEAFINSLKTENKFVDKKNKRIEWFYENIDSTVFKKNWKAPSLPKNKWMFKYHKQKYDMQSFLDHIENQKRRNPMPIKTFIDKNYKDWQNDIILSDEKSRLEEKYPAYKALLQEYHDGVLLYEIMKDKVWDKAINDTTGLEKFFNKNIDQYQWEERLKVNIYSSDKREMVLEAALLTDIDSMNMSSILNKVNADSQLNLEAKQGKFVQEDHPVLAGKDLKLGKNEIFKHNEKFYLVVVEETLPAGPKELSEAKGRVIQDYQEYLEKKWLEELNNKHTIKVNKDVLYQLGE</sequence>
<dbReference type="Pfam" id="PF00639">
    <property type="entry name" value="Rotamase"/>
    <property type="match status" value="2"/>
</dbReference>
<feature type="domain" description="PpiC" evidence="2">
    <location>
        <begin position="39"/>
        <end position="145"/>
    </location>
</feature>
<keyword evidence="1" id="KW-0413">Isomerase</keyword>
<dbReference type="PROSITE" id="PS50198">
    <property type="entry name" value="PPIC_PPIASE_2"/>
    <property type="match status" value="2"/>
</dbReference>
<feature type="domain" description="PpiC" evidence="2">
    <location>
        <begin position="1"/>
        <end position="34"/>
    </location>
</feature>
<dbReference type="GO" id="GO:0003755">
    <property type="term" value="F:peptidyl-prolyl cis-trans isomerase activity"/>
    <property type="evidence" value="ECO:0007669"/>
    <property type="project" value="UniProtKB-KW"/>
</dbReference>
<comment type="caution">
    <text evidence="3">The sequence shown here is derived from an EMBL/GenBank/DDBJ whole genome shotgun (WGS) entry which is preliminary data.</text>
</comment>
<dbReference type="Proteomes" id="UP000236654">
    <property type="component" value="Unassembled WGS sequence"/>
</dbReference>
<organism evidence="3 4">
    <name type="scientific">Brumimicrobium salinarum</name>
    <dbReference type="NCBI Taxonomy" id="2058658"/>
    <lineage>
        <taxon>Bacteria</taxon>
        <taxon>Pseudomonadati</taxon>
        <taxon>Bacteroidota</taxon>
        <taxon>Flavobacteriia</taxon>
        <taxon>Flavobacteriales</taxon>
        <taxon>Crocinitomicaceae</taxon>
        <taxon>Brumimicrobium</taxon>
    </lineage>
</organism>
<dbReference type="InterPro" id="IPR000297">
    <property type="entry name" value="PPIase_PpiC"/>
</dbReference>
<protein>
    <recommendedName>
        <fullName evidence="2">PpiC domain-containing protein</fullName>
    </recommendedName>
</protein>
<proteinExistence type="predicted"/>
<keyword evidence="1" id="KW-0697">Rotamase</keyword>
<dbReference type="Gene3D" id="3.10.50.40">
    <property type="match status" value="2"/>
</dbReference>
<name>A0A2I0R3M3_9FLAO</name>
<evidence type="ECO:0000313" key="4">
    <source>
        <dbReference type="Proteomes" id="UP000236654"/>
    </source>
</evidence>
<accession>A0A2I0R3M3</accession>
<keyword evidence="4" id="KW-1185">Reference proteome</keyword>
<evidence type="ECO:0000259" key="2">
    <source>
        <dbReference type="PROSITE" id="PS50198"/>
    </source>
</evidence>
<dbReference type="SUPFAM" id="SSF54534">
    <property type="entry name" value="FKBP-like"/>
    <property type="match status" value="2"/>
</dbReference>
<dbReference type="EMBL" id="PJNI01000005">
    <property type="protein sequence ID" value="PKR81178.1"/>
    <property type="molecule type" value="Genomic_DNA"/>
</dbReference>
<dbReference type="AlphaFoldDB" id="A0A2I0R3M3"/>
<gene>
    <name evidence="3" type="ORF">CW751_06225</name>
</gene>
<evidence type="ECO:0000313" key="3">
    <source>
        <dbReference type="EMBL" id="PKR81178.1"/>
    </source>
</evidence>
<dbReference type="RefSeq" id="WP_101334138.1">
    <property type="nucleotide sequence ID" value="NZ_PJNI01000005.1"/>
</dbReference>
<evidence type="ECO:0000256" key="1">
    <source>
        <dbReference type="PROSITE-ProRule" id="PRU00278"/>
    </source>
</evidence>
<dbReference type="InterPro" id="IPR046357">
    <property type="entry name" value="PPIase_dom_sf"/>
</dbReference>
<dbReference type="InterPro" id="IPR050245">
    <property type="entry name" value="PrsA_foldase"/>
</dbReference>
<dbReference type="OrthoDB" id="14196at2"/>